<dbReference type="FunCoup" id="H2AMW6">
    <property type="interactions" value="59"/>
</dbReference>
<dbReference type="GO" id="GO:0005730">
    <property type="term" value="C:nucleolus"/>
    <property type="evidence" value="ECO:0007669"/>
    <property type="project" value="EnsemblFungi"/>
</dbReference>
<dbReference type="GO" id="GO:0032786">
    <property type="term" value="P:positive regulation of DNA-templated transcription, elongation"/>
    <property type="evidence" value="ECO:0007669"/>
    <property type="project" value="EnsemblFungi"/>
</dbReference>
<dbReference type="eggNOG" id="ENOG502RAF0">
    <property type="taxonomic scope" value="Eukaryota"/>
</dbReference>
<dbReference type="HOGENOM" id="CLU_056411_0_0_1"/>
<dbReference type="AlphaFoldDB" id="H2AMW6"/>
<evidence type="ECO:0000313" key="3">
    <source>
        <dbReference type="EMBL" id="CCF55716.1"/>
    </source>
</evidence>
<dbReference type="InterPro" id="IPR042326">
    <property type="entry name" value="Ctk3"/>
</dbReference>
<gene>
    <name evidence="3" type="primary">KAFR0A02800</name>
    <name evidence="3" type="ORF">KAFR_0A02800</name>
</gene>
<feature type="domain" description="CTD kinase subunit gamma Ctk3 C-terminal" evidence="2">
    <location>
        <begin position="180"/>
        <end position="242"/>
    </location>
</feature>
<dbReference type="GO" id="GO:0070692">
    <property type="term" value="C:CTDK-1 complex"/>
    <property type="evidence" value="ECO:0007669"/>
    <property type="project" value="EnsemblFungi"/>
</dbReference>
<dbReference type="InterPro" id="IPR024638">
    <property type="entry name" value="Ctk3_N"/>
</dbReference>
<dbReference type="Pfam" id="PF12243">
    <property type="entry name" value="CTK3"/>
    <property type="match status" value="1"/>
</dbReference>
<dbReference type="GO" id="GO:0031124">
    <property type="term" value="P:mRNA 3'-end processing"/>
    <property type="evidence" value="ECO:0007669"/>
    <property type="project" value="EnsemblFungi"/>
</dbReference>
<protein>
    <recommendedName>
        <fullName evidence="5">CTD kinase subunit gamma Ctk3 C-terminal domain-containing protein</fullName>
    </recommendedName>
</protein>
<evidence type="ECO:0000313" key="4">
    <source>
        <dbReference type="Proteomes" id="UP000005220"/>
    </source>
</evidence>
<feature type="domain" description="CTD kinase subunit gamma Ctk3 N-terminal" evidence="1">
    <location>
        <begin position="1"/>
        <end position="98"/>
    </location>
</feature>
<accession>H2AMW6</accession>
<evidence type="ECO:0000259" key="2">
    <source>
        <dbReference type="Pfam" id="PF12350"/>
    </source>
</evidence>
<sequence>MDAIEARLQFIQILKTITKQPTAVDFYFNNYKHHYEDFEQCIIDTMSKTQPVLNRLNILLYYVELIVGVLERLNMNQGNDFNFMIFIKFQIPNLVKIIRLSIIQEDIFSFVNLQNVVDAFAKIKHALQTHVNASLMEEAVVKSNFQELETFIQEMCNARDAKFEQYTKNTTIFQEETISQNDVLNRMEADRERHKRTKESNWIVERATLPNDSNKNVMLQYSEFDSMWNGTNKIDEVDMSYIRQLNEISTNSSYVVR</sequence>
<dbReference type="InterPro" id="IPR024637">
    <property type="entry name" value="Ctk3_C"/>
</dbReference>
<dbReference type="GO" id="GO:0045903">
    <property type="term" value="P:positive regulation of translational fidelity"/>
    <property type="evidence" value="ECO:0007669"/>
    <property type="project" value="EnsemblFungi"/>
</dbReference>
<dbReference type="Pfam" id="PF12350">
    <property type="entry name" value="CTK3_C"/>
    <property type="match status" value="1"/>
</dbReference>
<keyword evidence="4" id="KW-1185">Reference proteome</keyword>
<reference evidence="3 4" key="1">
    <citation type="journal article" date="2011" name="Proc. Natl. Acad. Sci. U.S.A.">
        <title>Evolutionary erosion of yeast sex chromosomes by mating-type switching accidents.</title>
        <authorList>
            <person name="Gordon J.L."/>
            <person name="Armisen D."/>
            <person name="Proux-Wera E."/>
            <person name="Oheigeartaigh S.S."/>
            <person name="Byrne K.P."/>
            <person name="Wolfe K.H."/>
        </authorList>
    </citation>
    <scope>NUCLEOTIDE SEQUENCE [LARGE SCALE GENOMIC DNA]</scope>
    <source>
        <strain evidence="4">ATCC 22294 / BCRC 22015 / CBS 2517 / CECT 1963 / NBRC 1671 / NRRL Y-8276</strain>
    </source>
</reference>
<evidence type="ECO:0000259" key="1">
    <source>
        <dbReference type="Pfam" id="PF12243"/>
    </source>
</evidence>
<dbReference type="InParanoid" id="H2AMW6"/>
<dbReference type="GO" id="GO:0045943">
    <property type="term" value="P:positive regulation of transcription by RNA polymerase I"/>
    <property type="evidence" value="ECO:0007669"/>
    <property type="project" value="EnsemblFungi"/>
</dbReference>
<evidence type="ECO:0008006" key="5">
    <source>
        <dbReference type="Google" id="ProtNLM"/>
    </source>
</evidence>
<dbReference type="OrthoDB" id="21266at2759"/>
<organism evidence="3 4">
    <name type="scientific">Kazachstania africana (strain ATCC 22294 / BCRC 22015 / CBS 2517 / CECT 1963 / NBRC 1671 / NRRL Y-8276)</name>
    <name type="common">Yeast</name>
    <name type="synonym">Kluyveromyces africanus</name>
    <dbReference type="NCBI Taxonomy" id="1071382"/>
    <lineage>
        <taxon>Eukaryota</taxon>
        <taxon>Fungi</taxon>
        <taxon>Dikarya</taxon>
        <taxon>Ascomycota</taxon>
        <taxon>Saccharomycotina</taxon>
        <taxon>Saccharomycetes</taxon>
        <taxon>Saccharomycetales</taxon>
        <taxon>Saccharomycetaceae</taxon>
        <taxon>Kazachstania</taxon>
    </lineage>
</organism>
<dbReference type="PANTHER" id="PTHR28291:SF1">
    <property type="entry name" value="CTD KINASE SUBUNIT GAMMA"/>
    <property type="match status" value="1"/>
</dbReference>
<dbReference type="GeneID" id="13887060"/>
<dbReference type="KEGG" id="kaf:KAFR_0A02800"/>
<dbReference type="STRING" id="1071382.H2AMW6"/>
<dbReference type="GO" id="GO:0016538">
    <property type="term" value="F:cyclin-dependent protein serine/threonine kinase regulator activity"/>
    <property type="evidence" value="ECO:0007669"/>
    <property type="project" value="EnsemblFungi"/>
</dbReference>
<dbReference type="Proteomes" id="UP000005220">
    <property type="component" value="Chromosome 1"/>
</dbReference>
<dbReference type="RefSeq" id="XP_003954851.1">
    <property type="nucleotide sequence ID" value="XM_003954802.1"/>
</dbReference>
<dbReference type="PANTHER" id="PTHR28291">
    <property type="entry name" value="CTD KINASE SUBUNIT GAMMA"/>
    <property type="match status" value="1"/>
</dbReference>
<dbReference type="EMBL" id="HE650821">
    <property type="protein sequence ID" value="CCF55716.1"/>
    <property type="molecule type" value="Genomic_DNA"/>
</dbReference>
<proteinExistence type="predicted"/>
<name>H2AMW6_KAZAF</name>